<name>A0A812YHD3_9DINO</name>
<sequence length="339" mass="38034">TSLALTGLEVYDVVSDIWNNLALRSIPNETIHYFVGILNFHLLTVMGLNLILFFLWVYLRSGPGWRLVRAEFGPKAVRLLDLVSFFNAGCQRIPIEHAIKLTEGASASDLQELQGESLSKVELLQELYSLKSQLESVALVPRFYEDVIQTAFQLYIVYRQLQIGESLQVIQWLSLAGSTFNFYATVVGEVVKQLLYDGDPTPPEKREAAAGCEDAAFRDLWSMNLVVDLLGLASLLCRCYLCAAIGDELIQEILLTLHLGFFLVHVLCQLAMLRCEREHLQHLRGFPVLFLFNPAVFILPATFASESLARLYGWQGKGLGDERRDGRKHSFDAGIHVGA</sequence>
<dbReference type="OrthoDB" id="10478432at2759"/>
<keyword evidence="1" id="KW-1133">Transmembrane helix</keyword>
<feature type="transmembrane region" description="Helical" evidence="1">
    <location>
        <begin position="31"/>
        <end position="59"/>
    </location>
</feature>
<keyword evidence="3" id="KW-1185">Reference proteome</keyword>
<evidence type="ECO:0000256" key="1">
    <source>
        <dbReference type="SAM" id="Phobius"/>
    </source>
</evidence>
<feature type="non-terminal residue" evidence="2">
    <location>
        <position position="1"/>
    </location>
</feature>
<dbReference type="AlphaFoldDB" id="A0A812YHD3"/>
<protein>
    <submittedName>
        <fullName evidence="2">Uncharacterized protein</fullName>
    </submittedName>
</protein>
<feature type="non-terminal residue" evidence="2">
    <location>
        <position position="339"/>
    </location>
</feature>
<reference evidence="2" key="1">
    <citation type="submission" date="2021-02" db="EMBL/GenBank/DDBJ databases">
        <authorList>
            <person name="Dougan E. K."/>
            <person name="Rhodes N."/>
            <person name="Thang M."/>
            <person name="Chan C."/>
        </authorList>
    </citation>
    <scope>NUCLEOTIDE SEQUENCE</scope>
</reference>
<proteinExistence type="predicted"/>
<organism evidence="2 3">
    <name type="scientific">Symbiodinium necroappetens</name>
    <dbReference type="NCBI Taxonomy" id="1628268"/>
    <lineage>
        <taxon>Eukaryota</taxon>
        <taxon>Sar</taxon>
        <taxon>Alveolata</taxon>
        <taxon>Dinophyceae</taxon>
        <taxon>Suessiales</taxon>
        <taxon>Symbiodiniaceae</taxon>
        <taxon>Symbiodinium</taxon>
    </lineage>
</organism>
<keyword evidence="1" id="KW-0812">Transmembrane</keyword>
<accession>A0A812YHD3</accession>
<evidence type="ECO:0000313" key="3">
    <source>
        <dbReference type="Proteomes" id="UP000601435"/>
    </source>
</evidence>
<dbReference type="EMBL" id="CAJNJA010042033">
    <property type="protein sequence ID" value="CAE7780278.1"/>
    <property type="molecule type" value="Genomic_DNA"/>
</dbReference>
<feature type="transmembrane region" description="Helical" evidence="1">
    <location>
        <begin position="285"/>
        <end position="304"/>
    </location>
</feature>
<keyword evidence="1" id="KW-0472">Membrane</keyword>
<comment type="caution">
    <text evidence="2">The sequence shown here is derived from an EMBL/GenBank/DDBJ whole genome shotgun (WGS) entry which is preliminary data.</text>
</comment>
<dbReference type="Proteomes" id="UP000601435">
    <property type="component" value="Unassembled WGS sequence"/>
</dbReference>
<gene>
    <name evidence="2" type="ORF">SNEC2469_LOCUS22859</name>
</gene>
<evidence type="ECO:0000313" key="2">
    <source>
        <dbReference type="EMBL" id="CAE7780278.1"/>
    </source>
</evidence>